<dbReference type="SUPFAM" id="SSF48295">
    <property type="entry name" value="TrpR-like"/>
    <property type="match status" value="1"/>
</dbReference>
<gene>
    <name evidence="2" type="ORF">I6G56_25640</name>
</gene>
<protein>
    <recommendedName>
        <fullName evidence="4">Transposase</fullName>
    </recommendedName>
</protein>
<keyword evidence="1" id="KW-0175">Coiled coil</keyword>
<dbReference type="AlphaFoldDB" id="A0A7T2U8S9"/>
<dbReference type="EMBL" id="CP065687">
    <property type="protein sequence ID" value="QPS47774.1"/>
    <property type="molecule type" value="Genomic_DNA"/>
</dbReference>
<dbReference type="KEGG" id="bhg:I6G56_25640"/>
<sequence>MIMSIQILNGQVYMMDEVEVVQDVVQPNRRRRHSKEFKETVIRAAMQPNVSIAAMALHYRLNANLLRSRVAAQEERDAAEAARQELNVSSPEFVLLQMQNGVDVAGATHIEIEVRRGARAITVRWPLSAASDCVTWLLGGYEFCQAVGADLGW</sequence>
<dbReference type="Proteomes" id="UP000594943">
    <property type="component" value="Chromosome 2"/>
</dbReference>
<feature type="coiled-coil region" evidence="1">
    <location>
        <begin position="62"/>
        <end position="89"/>
    </location>
</feature>
<name>A0A7T2U8S9_9BURK</name>
<evidence type="ECO:0008006" key="4">
    <source>
        <dbReference type="Google" id="ProtNLM"/>
    </source>
</evidence>
<dbReference type="GO" id="GO:0043565">
    <property type="term" value="F:sequence-specific DNA binding"/>
    <property type="evidence" value="ECO:0007669"/>
    <property type="project" value="InterPro"/>
</dbReference>
<evidence type="ECO:0000256" key="1">
    <source>
        <dbReference type="SAM" id="Coils"/>
    </source>
</evidence>
<dbReference type="InterPro" id="IPR010921">
    <property type="entry name" value="Trp_repressor/repl_initiator"/>
</dbReference>
<organism evidence="2 3">
    <name type="scientific">Burkholderia humptydooensis</name>
    <dbReference type="NCBI Taxonomy" id="430531"/>
    <lineage>
        <taxon>Bacteria</taxon>
        <taxon>Pseudomonadati</taxon>
        <taxon>Pseudomonadota</taxon>
        <taxon>Betaproteobacteria</taxon>
        <taxon>Burkholderiales</taxon>
        <taxon>Burkholderiaceae</taxon>
        <taxon>Burkholderia</taxon>
        <taxon>pseudomallei group</taxon>
    </lineage>
</organism>
<accession>A0A7T2U8S9</accession>
<reference evidence="2 3" key="1">
    <citation type="submission" date="2020-12" db="EMBL/GenBank/DDBJ databases">
        <title>FDA dAtabase for Regulatory Grade micrObial Sequences (FDA-ARGOS): Supporting development and validation of Infectious Disease Dx tests.</title>
        <authorList>
            <person name="Nelson B."/>
            <person name="Plummer A."/>
            <person name="Tallon L."/>
            <person name="Sadzewicz L."/>
            <person name="Zhao X."/>
            <person name="Boylan J."/>
            <person name="Ott S."/>
            <person name="Bowen H."/>
            <person name="Vavikolanu K."/>
            <person name="Mehta A."/>
            <person name="Aluvathingal J."/>
            <person name="Nadendla S."/>
            <person name="Myers T."/>
            <person name="Yan Y."/>
            <person name="Sichtig H."/>
        </authorList>
    </citation>
    <scope>NUCLEOTIDE SEQUENCE [LARGE SCALE GENOMIC DNA]</scope>
    <source>
        <strain evidence="2 3">FDAARGOS_899</strain>
    </source>
</reference>
<evidence type="ECO:0000313" key="3">
    <source>
        <dbReference type="Proteomes" id="UP000594943"/>
    </source>
</evidence>
<evidence type="ECO:0000313" key="2">
    <source>
        <dbReference type="EMBL" id="QPS47774.1"/>
    </source>
</evidence>
<proteinExistence type="predicted"/>